<accession>A0A8J3KC86</accession>
<dbReference type="CDD" id="cd05269">
    <property type="entry name" value="TMR_SDR_a"/>
    <property type="match status" value="1"/>
</dbReference>
<evidence type="ECO:0000259" key="1">
    <source>
        <dbReference type="Pfam" id="PF05368"/>
    </source>
</evidence>
<dbReference type="InterPro" id="IPR008030">
    <property type="entry name" value="NmrA-like"/>
</dbReference>
<dbReference type="Gene3D" id="3.40.50.720">
    <property type="entry name" value="NAD(P)-binding Rossmann-like Domain"/>
    <property type="match status" value="1"/>
</dbReference>
<dbReference type="PANTHER" id="PTHR47129">
    <property type="entry name" value="QUINONE OXIDOREDUCTASE 2"/>
    <property type="match status" value="1"/>
</dbReference>
<dbReference type="InterPro" id="IPR036291">
    <property type="entry name" value="NAD(P)-bd_dom_sf"/>
</dbReference>
<reference evidence="2 3" key="1">
    <citation type="submission" date="2021-01" db="EMBL/GenBank/DDBJ databases">
        <title>Whole genome shotgun sequence of Catellatospora chokoriensis NBRC 107358.</title>
        <authorList>
            <person name="Komaki H."/>
            <person name="Tamura T."/>
        </authorList>
    </citation>
    <scope>NUCLEOTIDE SEQUENCE [LARGE SCALE GENOMIC DNA]</scope>
    <source>
        <strain evidence="2 3">NBRC 107358</strain>
    </source>
</reference>
<dbReference type="InterPro" id="IPR052718">
    <property type="entry name" value="NmrA-type_oxidoreductase"/>
</dbReference>
<comment type="caution">
    <text evidence="2">The sequence shown here is derived from an EMBL/GenBank/DDBJ whole genome shotgun (WGS) entry which is preliminary data.</text>
</comment>
<organism evidence="2 3">
    <name type="scientific">Catellatospora chokoriensis</name>
    <dbReference type="NCBI Taxonomy" id="310353"/>
    <lineage>
        <taxon>Bacteria</taxon>
        <taxon>Bacillati</taxon>
        <taxon>Actinomycetota</taxon>
        <taxon>Actinomycetes</taxon>
        <taxon>Micromonosporales</taxon>
        <taxon>Micromonosporaceae</taxon>
        <taxon>Catellatospora</taxon>
    </lineage>
</organism>
<dbReference type="RefSeq" id="WP_191840490.1">
    <property type="nucleotide sequence ID" value="NZ_BAAALB010000040.1"/>
</dbReference>
<protein>
    <submittedName>
        <fullName evidence="2">NAD(P)-dependent oxidoreductase</fullName>
    </submittedName>
</protein>
<dbReference type="Gene3D" id="3.90.25.10">
    <property type="entry name" value="UDP-galactose 4-epimerase, domain 1"/>
    <property type="match status" value="1"/>
</dbReference>
<dbReference type="EMBL" id="BONG01000060">
    <property type="protein sequence ID" value="GIF93304.1"/>
    <property type="molecule type" value="Genomic_DNA"/>
</dbReference>
<keyword evidence="3" id="KW-1185">Reference proteome</keyword>
<dbReference type="AlphaFoldDB" id="A0A8J3KC86"/>
<dbReference type="PANTHER" id="PTHR47129:SF1">
    <property type="entry name" value="NMRA-LIKE DOMAIN-CONTAINING PROTEIN"/>
    <property type="match status" value="1"/>
</dbReference>
<gene>
    <name evidence="2" type="ORF">Cch02nite_67480</name>
</gene>
<sequence>MSDATIAVTGATGRLGAQVARRLADAGLPQRLVVRDPSRAPDLPGVDVRMAAYRDGAAVRDALTGIETVFMVSGAESAERVDEHRTFIDAAVAAGVRRLVYTSFAGARADATFTLARDHWATEQHLRATPLAWTFLRNNLYLEMMPLFAGRDGVLRGPAGDGKVAGVAIDDVADVAVLVLREPGRHDGQVYELSGPQALTLEQVAEIITFVTGRQTSYHDETVEEAYASRAVYQAPDWQVEAWVSTYLAIRDGSLATVTDTVERLTGVAPLTLDDLLRLG</sequence>
<dbReference type="Pfam" id="PF05368">
    <property type="entry name" value="NmrA"/>
    <property type="match status" value="1"/>
</dbReference>
<name>A0A8J3KC86_9ACTN</name>
<dbReference type="Proteomes" id="UP000619293">
    <property type="component" value="Unassembled WGS sequence"/>
</dbReference>
<evidence type="ECO:0000313" key="2">
    <source>
        <dbReference type="EMBL" id="GIF93304.1"/>
    </source>
</evidence>
<evidence type="ECO:0000313" key="3">
    <source>
        <dbReference type="Proteomes" id="UP000619293"/>
    </source>
</evidence>
<proteinExistence type="predicted"/>
<dbReference type="SUPFAM" id="SSF51735">
    <property type="entry name" value="NAD(P)-binding Rossmann-fold domains"/>
    <property type="match status" value="1"/>
</dbReference>
<feature type="domain" description="NmrA-like" evidence="1">
    <location>
        <begin position="3"/>
        <end position="225"/>
    </location>
</feature>